<comment type="caution">
    <text evidence="2">The sequence shown here is derived from an EMBL/GenBank/DDBJ whole genome shotgun (WGS) entry which is preliminary data.</text>
</comment>
<dbReference type="AlphaFoldDB" id="A0AAV5T4V1"/>
<proteinExistence type="predicted"/>
<reference evidence="2" key="1">
    <citation type="submission" date="2023-10" db="EMBL/GenBank/DDBJ databases">
        <title>Genome assembly of Pristionchus species.</title>
        <authorList>
            <person name="Yoshida K."/>
            <person name="Sommer R.J."/>
        </authorList>
    </citation>
    <scope>NUCLEOTIDE SEQUENCE</scope>
    <source>
        <strain evidence="2">RS0144</strain>
    </source>
</reference>
<dbReference type="Proteomes" id="UP001432027">
    <property type="component" value="Unassembled WGS sequence"/>
</dbReference>
<protein>
    <submittedName>
        <fullName evidence="2">Uncharacterized protein</fullName>
    </submittedName>
</protein>
<keyword evidence="1" id="KW-0472">Membrane</keyword>
<dbReference type="EMBL" id="BTSX01000003">
    <property type="protein sequence ID" value="GMS89213.1"/>
    <property type="molecule type" value="Genomic_DNA"/>
</dbReference>
<name>A0AAV5T4V1_9BILA</name>
<organism evidence="2 3">
    <name type="scientific">Pristionchus entomophagus</name>
    <dbReference type="NCBI Taxonomy" id="358040"/>
    <lineage>
        <taxon>Eukaryota</taxon>
        <taxon>Metazoa</taxon>
        <taxon>Ecdysozoa</taxon>
        <taxon>Nematoda</taxon>
        <taxon>Chromadorea</taxon>
        <taxon>Rhabditida</taxon>
        <taxon>Rhabditina</taxon>
        <taxon>Diplogasteromorpha</taxon>
        <taxon>Diplogasteroidea</taxon>
        <taxon>Neodiplogasteridae</taxon>
        <taxon>Pristionchus</taxon>
    </lineage>
</organism>
<evidence type="ECO:0000313" key="2">
    <source>
        <dbReference type="EMBL" id="GMS89213.1"/>
    </source>
</evidence>
<feature type="transmembrane region" description="Helical" evidence="1">
    <location>
        <begin position="212"/>
        <end position="235"/>
    </location>
</feature>
<keyword evidence="1" id="KW-0812">Transmembrane</keyword>
<gene>
    <name evidence="2" type="ORF">PENTCL1PPCAC_11388</name>
</gene>
<accession>A0AAV5T4V1</accession>
<evidence type="ECO:0000313" key="3">
    <source>
        <dbReference type="Proteomes" id="UP001432027"/>
    </source>
</evidence>
<feature type="non-terminal residue" evidence="2">
    <location>
        <position position="1"/>
    </location>
</feature>
<keyword evidence="1" id="KW-1133">Transmembrane helix</keyword>
<sequence length="407" mass="46565">VKDRCQVPQVPEEVAAYCGVRCEKAGKSAGKDVELKCYFLVPVIDGVVYSREKSLPIVSCDPTGWWRYIKPGEIGMDSKWIDTMYCFYGYKQTDVFSDCVLDRFECGSYGDCPVHRQHQVDCDGNEAGRKLAVFHPGYNNSFIEVNNLGCDQKNGWWTVEGKSLPKSASVDCVWPFELEILKQHAAEIEDWDPEPVEPRAQSKIGPTVRNAMMIWAGVGALLVIVGIVVVCTRLGGPKARMMTRQLRSFYPSLLNEDERNDYAKAEKEYKNVDSEAARLILHEIYKNPAYKTLTDANFSSELHTYWICLSWPRRNLVLERALLHRAFYGLKILYDKFKLPENESTLDTIRPGLKEKIVKACKQYNTMVSQWTLLDLIYSLAFASLTKAELEGFRRNEIKRKILKPLQ</sequence>
<evidence type="ECO:0000256" key="1">
    <source>
        <dbReference type="SAM" id="Phobius"/>
    </source>
</evidence>
<keyword evidence="3" id="KW-1185">Reference proteome</keyword>